<reference evidence="2" key="1">
    <citation type="submission" date="2016-10" db="EMBL/GenBank/DDBJ databases">
        <authorList>
            <person name="de Groot N.N."/>
        </authorList>
    </citation>
    <scope>NUCLEOTIDE SEQUENCE</scope>
</reference>
<feature type="domain" description="Tellurite resistance methyltransferase TehB-like" evidence="1">
    <location>
        <begin position="9"/>
        <end position="170"/>
    </location>
</feature>
<protein>
    <submittedName>
        <fullName evidence="2">Tellurite resistance protein-related protein</fullName>
    </submittedName>
</protein>
<dbReference type="AlphaFoldDB" id="A0A1W1BEF0"/>
<dbReference type="InterPro" id="IPR029063">
    <property type="entry name" value="SAM-dependent_MTases_sf"/>
</dbReference>
<gene>
    <name evidence="2" type="ORF">MNB_SV-6-1300</name>
</gene>
<dbReference type="Gene3D" id="3.40.50.150">
    <property type="entry name" value="Vaccinia Virus protein VP39"/>
    <property type="match status" value="1"/>
</dbReference>
<sequence length="187" mass="21251">MSDTDRVRWNKKYKSISIPTDPLDIVVENIHLANGNKALDIACGMGRNSRYLASHGFEVDAIDISSVAISNLQDIPNIYPKEVDLDSYKLPKDSYDLIVCTYYLNRSLFPQMIEALRDGGLLIFETFISHPDSKKAPSNPLFLLKQGELIEYFDTKLKIIKSDEYWSEDHMGNRAMKGYIVATTLSH</sequence>
<dbReference type="CDD" id="cd02440">
    <property type="entry name" value="AdoMet_MTases"/>
    <property type="match status" value="1"/>
</dbReference>
<accession>A0A1W1BEF0</accession>
<organism evidence="2">
    <name type="scientific">hydrothermal vent metagenome</name>
    <dbReference type="NCBI Taxonomy" id="652676"/>
    <lineage>
        <taxon>unclassified sequences</taxon>
        <taxon>metagenomes</taxon>
        <taxon>ecological metagenomes</taxon>
    </lineage>
</organism>
<evidence type="ECO:0000259" key="1">
    <source>
        <dbReference type="Pfam" id="PF03848"/>
    </source>
</evidence>
<dbReference type="Pfam" id="PF03848">
    <property type="entry name" value="TehB"/>
    <property type="match status" value="1"/>
</dbReference>
<dbReference type="PANTHER" id="PTHR43861">
    <property type="entry name" value="TRANS-ACONITATE 2-METHYLTRANSFERASE-RELATED"/>
    <property type="match status" value="1"/>
</dbReference>
<dbReference type="EMBL" id="FPHC01000024">
    <property type="protein sequence ID" value="SFV51818.1"/>
    <property type="molecule type" value="Genomic_DNA"/>
</dbReference>
<evidence type="ECO:0000313" key="2">
    <source>
        <dbReference type="EMBL" id="SFV51818.1"/>
    </source>
</evidence>
<name>A0A1W1BEF0_9ZZZZ</name>
<dbReference type="InterPro" id="IPR015985">
    <property type="entry name" value="TehB-like_dom"/>
</dbReference>
<proteinExistence type="predicted"/>
<dbReference type="SUPFAM" id="SSF53335">
    <property type="entry name" value="S-adenosyl-L-methionine-dependent methyltransferases"/>
    <property type="match status" value="1"/>
</dbReference>